<evidence type="ECO:0000259" key="1">
    <source>
        <dbReference type="Pfam" id="PF13649"/>
    </source>
</evidence>
<feature type="domain" description="Methyltransferase" evidence="1">
    <location>
        <begin position="39"/>
        <end position="74"/>
    </location>
</feature>
<dbReference type="AlphaFoldDB" id="A0A1H2YLC4"/>
<dbReference type="InterPro" id="IPR029063">
    <property type="entry name" value="SAM-dependent_MTases_sf"/>
</dbReference>
<evidence type="ECO:0000313" key="3">
    <source>
        <dbReference type="Proteomes" id="UP000183454"/>
    </source>
</evidence>
<dbReference type="InterPro" id="IPR041698">
    <property type="entry name" value="Methyltransf_25"/>
</dbReference>
<protein>
    <submittedName>
        <fullName evidence="2">Methyltransferase domain-containing protein</fullName>
    </submittedName>
</protein>
<dbReference type="GO" id="GO:0032259">
    <property type="term" value="P:methylation"/>
    <property type="evidence" value="ECO:0007669"/>
    <property type="project" value="UniProtKB-KW"/>
</dbReference>
<dbReference type="CDD" id="cd02440">
    <property type="entry name" value="AdoMet_MTases"/>
    <property type="match status" value="1"/>
</dbReference>
<name>A0A1H2YLC4_9PROT</name>
<dbReference type="RefSeq" id="WP_074667997.1">
    <property type="nucleotide sequence ID" value="NZ_FNNH01000054.1"/>
</dbReference>
<keyword evidence="2" id="KW-0808">Transferase</keyword>
<dbReference type="GO" id="GO:0008168">
    <property type="term" value="F:methyltransferase activity"/>
    <property type="evidence" value="ECO:0007669"/>
    <property type="project" value="UniProtKB-KW"/>
</dbReference>
<evidence type="ECO:0000313" key="2">
    <source>
        <dbReference type="EMBL" id="SDX06032.1"/>
    </source>
</evidence>
<accession>A0A1H2YLC4</accession>
<sequence>MTPADYDAWYGGLRGSWIGHTEYRLMLRELAFPAEGRLLDAGCGTGWFTRRLATLPNLHVIGIDLDVESLRSHVATTLVQPTFRPMRWHCRLPTQFRLCTFDCRSVFHLRLAQGSVRDCAGDTQAICHWFAKSAQPVIALQGAPC</sequence>
<keyword evidence="2" id="KW-0489">Methyltransferase</keyword>
<organism evidence="2 3">
    <name type="scientific">Nitrosomonas communis</name>
    <dbReference type="NCBI Taxonomy" id="44574"/>
    <lineage>
        <taxon>Bacteria</taxon>
        <taxon>Pseudomonadati</taxon>
        <taxon>Pseudomonadota</taxon>
        <taxon>Betaproteobacteria</taxon>
        <taxon>Nitrosomonadales</taxon>
        <taxon>Nitrosomonadaceae</taxon>
        <taxon>Nitrosomonas</taxon>
    </lineage>
</organism>
<proteinExistence type="predicted"/>
<dbReference type="EMBL" id="FNNH01000054">
    <property type="protein sequence ID" value="SDX06032.1"/>
    <property type="molecule type" value="Genomic_DNA"/>
</dbReference>
<dbReference type="Gene3D" id="3.40.50.150">
    <property type="entry name" value="Vaccinia Virus protein VP39"/>
    <property type="match status" value="1"/>
</dbReference>
<dbReference type="Proteomes" id="UP000183454">
    <property type="component" value="Unassembled WGS sequence"/>
</dbReference>
<gene>
    <name evidence="2" type="ORF">SAMN05421882_10543</name>
</gene>
<dbReference type="SUPFAM" id="SSF53335">
    <property type="entry name" value="S-adenosyl-L-methionine-dependent methyltransferases"/>
    <property type="match status" value="1"/>
</dbReference>
<reference evidence="2 3" key="1">
    <citation type="submission" date="2016-10" db="EMBL/GenBank/DDBJ databases">
        <authorList>
            <person name="de Groot N.N."/>
        </authorList>
    </citation>
    <scope>NUCLEOTIDE SEQUENCE [LARGE SCALE GENOMIC DNA]</scope>
    <source>
        <strain evidence="2 3">Nm110</strain>
    </source>
</reference>
<dbReference type="Pfam" id="PF13649">
    <property type="entry name" value="Methyltransf_25"/>
    <property type="match status" value="1"/>
</dbReference>